<dbReference type="PRINTS" id="PR00313">
    <property type="entry name" value="CABNDNGRPT"/>
</dbReference>
<dbReference type="InterPro" id="IPR011049">
    <property type="entry name" value="Serralysin-like_metalloprot_C"/>
</dbReference>
<dbReference type="EMBL" id="FMVJ01000003">
    <property type="protein sequence ID" value="SCY16028.1"/>
    <property type="molecule type" value="Genomic_DNA"/>
</dbReference>
<dbReference type="Pfam" id="PF00353">
    <property type="entry name" value="HemolysinCabind"/>
    <property type="match status" value="3"/>
</dbReference>
<organism evidence="3 4">
    <name type="scientific">Microvirga guangxiensis</name>
    <dbReference type="NCBI Taxonomy" id="549386"/>
    <lineage>
        <taxon>Bacteria</taxon>
        <taxon>Pseudomonadati</taxon>
        <taxon>Pseudomonadota</taxon>
        <taxon>Alphaproteobacteria</taxon>
        <taxon>Hyphomicrobiales</taxon>
        <taxon>Methylobacteriaceae</taxon>
        <taxon>Microvirga</taxon>
    </lineage>
</organism>
<sequence length="726" mass="75745">MSANLWGQKFQINTTAGGAQYFPKIAALPNGSFVAVWTDTSQTGADQSETAVRGQILNADGTKKGGEFLINEITIRNQSNPSIAVLNDGRFVVVWTDSSGHDGEMGNGVWGRVYKMDGSEAGNSFHINTPRIGSQMDATVSATANGGFVVTYTDDPGQSSPAAGDGSGQGILAQAYDANVQKFGPETYVNGTKTRDQASNTVIGLKDGRYVVFYTDQSMSADDPSMSTIRGRIMTADGQPAPGTSEFVVPSSRGTKMDPSAVALADGRFVVVWRHLEPGTGDGSGSSIKAQIYNANGTMHGGEFVVNTTTHNDQSNPVVTATKDGGFAVGFADIPDPAKFERVFRVVTFKADGTRSGSDTVAAIDNGNTASSIVALADGRIVLTWDGKIGSANDTQEIWGQILDPRSQAIVLNGSEADDQYVGTTGHDVLRGAGGNDRLSGQGGDDVLDGGIGNDVMDGGAGNDTYYVDSAGDVIVDSSGVDTVVTSYSRGLESFIENLTASGSGALALTGNGLDNVITGNDAANEINGGAGADTMQGGGGDDIYHVDSTGDRIVEAFNGGIDQVYTTVSHALSAEVEHLTALGAASLNLTGNALANVIEGNAGANKIYGGLGNDQLRGGGGKDIFVFDTKPDARTNKDNILDWNHRDDTIQLENQIFKALKKTGKLKKDFFVLGAKAKDGNDYVGYNKKTGDLWYDANGSKGGGQVVFANIGKNKKIAHDDFFVI</sequence>
<dbReference type="RefSeq" id="WP_091130210.1">
    <property type="nucleotide sequence ID" value="NZ_FMVJ01000003.1"/>
</dbReference>
<evidence type="ECO:0000256" key="1">
    <source>
        <dbReference type="ARBA" id="ARBA00004613"/>
    </source>
</evidence>
<dbReference type="Gene3D" id="2.150.10.10">
    <property type="entry name" value="Serralysin-like metalloprotease, C-terminal"/>
    <property type="match status" value="3"/>
</dbReference>
<dbReference type="Proteomes" id="UP000199569">
    <property type="component" value="Unassembled WGS sequence"/>
</dbReference>
<evidence type="ECO:0000313" key="4">
    <source>
        <dbReference type="Proteomes" id="UP000199569"/>
    </source>
</evidence>
<dbReference type="InterPro" id="IPR018511">
    <property type="entry name" value="Hemolysin-typ_Ca-bd_CS"/>
</dbReference>
<reference evidence="3 4" key="1">
    <citation type="submission" date="2016-10" db="EMBL/GenBank/DDBJ databases">
        <authorList>
            <person name="de Groot N.N."/>
        </authorList>
    </citation>
    <scope>NUCLEOTIDE SEQUENCE [LARGE SCALE GENOMIC DNA]</scope>
    <source>
        <strain evidence="3 4">CGMCC 1.7666</strain>
    </source>
</reference>
<evidence type="ECO:0000256" key="2">
    <source>
        <dbReference type="ARBA" id="ARBA00022525"/>
    </source>
</evidence>
<name>A0A1G5DNT0_9HYPH</name>
<dbReference type="PANTHER" id="PTHR38340">
    <property type="entry name" value="S-LAYER PROTEIN"/>
    <property type="match status" value="1"/>
</dbReference>
<dbReference type="GO" id="GO:0005509">
    <property type="term" value="F:calcium ion binding"/>
    <property type="evidence" value="ECO:0007669"/>
    <property type="project" value="InterPro"/>
</dbReference>
<dbReference type="InterPro" id="IPR050557">
    <property type="entry name" value="RTX_toxin/Mannuronan_C5-epim"/>
</dbReference>
<dbReference type="InterPro" id="IPR001343">
    <property type="entry name" value="Hemolysn_Ca-bd"/>
</dbReference>
<dbReference type="GO" id="GO:0005576">
    <property type="term" value="C:extracellular region"/>
    <property type="evidence" value="ECO:0007669"/>
    <property type="project" value="UniProtKB-SubCell"/>
</dbReference>
<proteinExistence type="predicted"/>
<protein>
    <submittedName>
        <fullName evidence="3">Ca2+-binding protein, RTX toxin-related</fullName>
    </submittedName>
</protein>
<dbReference type="STRING" id="549386.SAMN02927923_00725"/>
<dbReference type="AlphaFoldDB" id="A0A1G5DNT0"/>
<accession>A0A1G5DNT0</accession>
<keyword evidence="2" id="KW-0964">Secreted</keyword>
<comment type="subcellular location">
    <subcellularLocation>
        <location evidence="1">Secreted</location>
    </subcellularLocation>
</comment>
<evidence type="ECO:0000313" key="3">
    <source>
        <dbReference type="EMBL" id="SCY16028.1"/>
    </source>
</evidence>
<dbReference type="SUPFAM" id="SSF51120">
    <property type="entry name" value="beta-Roll"/>
    <property type="match status" value="3"/>
</dbReference>
<dbReference type="PROSITE" id="PS00330">
    <property type="entry name" value="HEMOLYSIN_CALCIUM"/>
    <property type="match status" value="1"/>
</dbReference>
<keyword evidence="4" id="KW-1185">Reference proteome</keyword>
<gene>
    <name evidence="3" type="ORF">SAMN02927923_00725</name>
</gene>
<dbReference type="PANTHER" id="PTHR38340:SF1">
    <property type="entry name" value="S-LAYER PROTEIN"/>
    <property type="match status" value="1"/>
</dbReference>
<dbReference type="OrthoDB" id="7966550at2"/>